<feature type="domain" description="Amidohydrolase-related" evidence="3">
    <location>
        <begin position="5"/>
        <end position="266"/>
    </location>
</feature>
<dbReference type="SUPFAM" id="SSF51556">
    <property type="entry name" value="Metallo-dependent hydrolases"/>
    <property type="match status" value="1"/>
</dbReference>
<dbReference type="InterPro" id="IPR006680">
    <property type="entry name" value="Amidohydro-rel"/>
</dbReference>
<dbReference type="RefSeq" id="WP_378282858.1">
    <property type="nucleotide sequence ID" value="NZ_JBHSON010000020.1"/>
</dbReference>
<sequence>MSLVIDAQVHIWGPSTPERPWPPGHGEPQRAEPLSGDELLSDMDRCGVHRAVLVPPSWQGDGNDFALEAARAHPDRFAVMGRFDALSAPRPEALETWCDDPAMLGVRLTLHTEDGIRALARRELDWFWRAAQEHAVPVMIYAPGNLAAVDDLARRFPRLVLTVCHAGLPLEDLGDRVWAELEHLWPLAEHDNVAVKAASLPYYVREPWPFAELQGVVRRMVDVFGPRRVFWGSDLSRLPCAYDDLVRFFRDLDFLSADERDQVLGRGIAEWLRWTTDD</sequence>
<proteinExistence type="predicted"/>
<accession>A0ABW0ZXR2</accession>
<dbReference type="EMBL" id="JBHSON010000020">
    <property type="protein sequence ID" value="MFC5747242.1"/>
    <property type="molecule type" value="Genomic_DNA"/>
</dbReference>
<comment type="caution">
    <text evidence="4">The sequence shown here is derived from an EMBL/GenBank/DDBJ whole genome shotgun (WGS) entry which is preliminary data.</text>
</comment>
<dbReference type="PANTHER" id="PTHR21240">
    <property type="entry name" value="2-AMINO-3-CARBOXYLMUCONATE-6-SEMIALDEHYDE DECARBOXYLASE"/>
    <property type="match status" value="1"/>
</dbReference>
<dbReference type="Proteomes" id="UP001596074">
    <property type="component" value="Unassembled WGS sequence"/>
</dbReference>
<evidence type="ECO:0000256" key="2">
    <source>
        <dbReference type="SAM" id="MobiDB-lite"/>
    </source>
</evidence>
<organism evidence="4 5">
    <name type="scientific">Actinomadura rugatobispora</name>
    <dbReference type="NCBI Taxonomy" id="1994"/>
    <lineage>
        <taxon>Bacteria</taxon>
        <taxon>Bacillati</taxon>
        <taxon>Actinomycetota</taxon>
        <taxon>Actinomycetes</taxon>
        <taxon>Streptosporangiales</taxon>
        <taxon>Thermomonosporaceae</taxon>
        <taxon>Actinomadura</taxon>
    </lineage>
</organism>
<keyword evidence="5" id="KW-1185">Reference proteome</keyword>
<protein>
    <submittedName>
        <fullName evidence="4">Amidohydrolase family protein</fullName>
    </submittedName>
</protein>
<dbReference type="Pfam" id="PF04909">
    <property type="entry name" value="Amidohydro_2"/>
    <property type="match status" value="1"/>
</dbReference>
<name>A0ABW0ZXR2_9ACTN</name>
<dbReference type="InterPro" id="IPR032466">
    <property type="entry name" value="Metal_Hydrolase"/>
</dbReference>
<gene>
    <name evidence="4" type="ORF">ACFPZN_16560</name>
</gene>
<dbReference type="InterPro" id="IPR032465">
    <property type="entry name" value="ACMSD"/>
</dbReference>
<keyword evidence="1" id="KW-0456">Lyase</keyword>
<evidence type="ECO:0000259" key="3">
    <source>
        <dbReference type="Pfam" id="PF04909"/>
    </source>
</evidence>
<evidence type="ECO:0000313" key="5">
    <source>
        <dbReference type="Proteomes" id="UP001596074"/>
    </source>
</evidence>
<dbReference type="Gene3D" id="3.20.20.140">
    <property type="entry name" value="Metal-dependent hydrolases"/>
    <property type="match status" value="1"/>
</dbReference>
<reference evidence="5" key="1">
    <citation type="journal article" date="2019" name="Int. J. Syst. Evol. Microbiol.">
        <title>The Global Catalogue of Microorganisms (GCM) 10K type strain sequencing project: providing services to taxonomists for standard genome sequencing and annotation.</title>
        <authorList>
            <consortium name="The Broad Institute Genomics Platform"/>
            <consortium name="The Broad Institute Genome Sequencing Center for Infectious Disease"/>
            <person name="Wu L."/>
            <person name="Ma J."/>
        </authorList>
    </citation>
    <scope>NUCLEOTIDE SEQUENCE [LARGE SCALE GENOMIC DNA]</scope>
    <source>
        <strain evidence="5">KCTC 42087</strain>
    </source>
</reference>
<feature type="region of interest" description="Disordered" evidence="2">
    <location>
        <begin position="13"/>
        <end position="35"/>
    </location>
</feature>
<evidence type="ECO:0000256" key="1">
    <source>
        <dbReference type="ARBA" id="ARBA00023239"/>
    </source>
</evidence>
<evidence type="ECO:0000313" key="4">
    <source>
        <dbReference type="EMBL" id="MFC5747242.1"/>
    </source>
</evidence>